<dbReference type="OrthoDB" id="8242778at2"/>
<protein>
    <submittedName>
        <fullName evidence="2">Uncharacterized protein</fullName>
    </submittedName>
</protein>
<accession>A0A2T5VCC5</accession>
<evidence type="ECO:0000313" key="2">
    <source>
        <dbReference type="EMBL" id="PTW61396.1"/>
    </source>
</evidence>
<evidence type="ECO:0000313" key="3">
    <source>
        <dbReference type="Proteomes" id="UP000244081"/>
    </source>
</evidence>
<name>A0A2T5VCC5_9HYPH</name>
<feature type="compositionally biased region" description="Basic and acidic residues" evidence="1">
    <location>
        <begin position="99"/>
        <end position="133"/>
    </location>
</feature>
<gene>
    <name evidence="2" type="ORF">C8N35_102105</name>
</gene>
<dbReference type="RefSeq" id="WP_107989259.1">
    <property type="nucleotide sequence ID" value="NZ_QAYG01000002.1"/>
</dbReference>
<organism evidence="2 3">
    <name type="scientific">Breoghania corrubedonensis</name>
    <dbReference type="NCBI Taxonomy" id="665038"/>
    <lineage>
        <taxon>Bacteria</taxon>
        <taxon>Pseudomonadati</taxon>
        <taxon>Pseudomonadota</taxon>
        <taxon>Alphaproteobacteria</taxon>
        <taxon>Hyphomicrobiales</taxon>
        <taxon>Stappiaceae</taxon>
        <taxon>Breoghania</taxon>
    </lineage>
</organism>
<reference evidence="2 3" key="1">
    <citation type="submission" date="2018-04" db="EMBL/GenBank/DDBJ databases">
        <title>Genomic Encyclopedia of Archaeal and Bacterial Type Strains, Phase II (KMG-II): from individual species to whole genera.</title>
        <authorList>
            <person name="Goeker M."/>
        </authorList>
    </citation>
    <scope>NUCLEOTIDE SEQUENCE [LARGE SCALE GENOMIC DNA]</scope>
    <source>
        <strain evidence="2 3">DSM 23382</strain>
    </source>
</reference>
<keyword evidence="3" id="KW-1185">Reference proteome</keyword>
<comment type="caution">
    <text evidence="2">The sequence shown here is derived from an EMBL/GenBank/DDBJ whole genome shotgun (WGS) entry which is preliminary data.</text>
</comment>
<dbReference type="EMBL" id="QAYG01000002">
    <property type="protein sequence ID" value="PTW61396.1"/>
    <property type="molecule type" value="Genomic_DNA"/>
</dbReference>
<dbReference type="Proteomes" id="UP000244081">
    <property type="component" value="Unassembled WGS sequence"/>
</dbReference>
<dbReference type="AlphaFoldDB" id="A0A2T5VCC5"/>
<evidence type="ECO:0000256" key="1">
    <source>
        <dbReference type="SAM" id="MobiDB-lite"/>
    </source>
</evidence>
<proteinExistence type="predicted"/>
<feature type="compositionally biased region" description="Basic and acidic residues" evidence="1">
    <location>
        <begin position="70"/>
        <end position="87"/>
    </location>
</feature>
<feature type="region of interest" description="Disordered" evidence="1">
    <location>
        <begin position="70"/>
        <end position="139"/>
    </location>
</feature>
<sequence>MKSINKQGWTYGELALAVGMRALGEDAETIGGMLNREPKTVTQALAFARGLLAKEGWPALLLRNQDALERRLRNDRPDDPDRVEPFRPRRAHPAPVITRPDHARDVTAERLGDPTPEQRARIAERDTQEAEPKRPRRYF</sequence>